<evidence type="ECO:0000313" key="7">
    <source>
        <dbReference type="EMBL" id="SNR50765.1"/>
    </source>
</evidence>
<evidence type="ECO:0000313" key="8">
    <source>
        <dbReference type="Proteomes" id="UP000198412"/>
    </source>
</evidence>
<protein>
    <submittedName>
        <fullName evidence="7">Outer membrane protein TolC</fullName>
    </submittedName>
</protein>
<dbReference type="Gene3D" id="1.20.1600.10">
    <property type="entry name" value="Outer membrane efflux proteins (OEP)"/>
    <property type="match status" value="1"/>
</dbReference>
<proteinExistence type="predicted"/>
<dbReference type="GO" id="GO:0015562">
    <property type="term" value="F:efflux transmembrane transporter activity"/>
    <property type="evidence" value="ECO:0007669"/>
    <property type="project" value="InterPro"/>
</dbReference>
<dbReference type="Proteomes" id="UP000198412">
    <property type="component" value="Unassembled WGS sequence"/>
</dbReference>
<feature type="signal peptide" evidence="6">
    <location>
        <begin position="1"/>
        <end position="18"/>
    </location>
</feature>
<organism evidence="7 8">
    <name type="scientific">Lutibacter flavus</name>
    <dbReference type="NCBI Taxonomy" id="691689"/>
    <lineage>
        <taxon>Bacteria</taxon>
        <taxon>Pseudomonadati</taxon>
        <taxon>Bacteroidota</taxon>
        <taxon>Flavobacteriia</taxon>
        <taxon>Flavobacteriales</taxon>
        <taxon>Flavobacteriaceae</taxon>
        <taxon>Lutibacter</taxon>
    </lineage>
</organism>
<dbReference type="PANTHER" id="PTHR30026">
    <property type="entry name" value="OUTER MEMBRANE PROTEIN TOLC"/>
    <property type="match status" value="1"/>
</dbReference>
<gene>
    <name evidence="7" type="ORF">SAMN04488111_1265</name>
</gene>
<name>A0A238WVX9_9FLAO</name>
<dbReference type="AlphaFoldDB" id="A0A238WVX9"/>
<comment type="subcellular location">
    <subcellularLocation>
        <location evidence="1">Cell outer membrane</location>
    </subcellularLocation>
</comment>
<evidence type="ECO:0000256" key="3">
    <source>
        <dbReference type="ARBA" id="ARBA00022692"/>
    </source>
</evidence>
<evidence type="ECO:0000256" key="5">
    <source>
        <dbReference type="ARBA" id="ARBA00023237"/>
    </source>
</evidence>
<reference evidence="8" key="1">
    <citation type="submission" date="2017-06" db="EMBL/GenBank/DDBJ databases">
        <authorList>
            <person name="Varghese N."/>
            <person name="Submissions S."/>
        </authorList>
    </citation>
    <scope>NUCLEOTIDE SEQUENCE [LARGE SCALE GENOMIC DNA]</scope>
    <source>
        <strain evidence="8">DSM 27993</strain>
    </source>
</reference>
<dbReference type="EMBL" id="FZNX01000002">
    <property type="protein sequence ID" value="SNR50765.1"/>
    <property type="molecule type" value="Genomic_DNA"/>
</dbReference>
<dbReference type="GO" id="GO:1990281">
    <property type="term" value="C:efflux pump complex"/>
    <property type="evidence" value="ECO:0007669"/>
    <property type="project" value="TreeGrafter"/>
</dbReference>
<dbReference type="OrthoDB" id="976750at2"/>
<accession>A0A238WVX9</accession>
<keyword evidence="8" id="KW-1185">Reference proteome</keyword>
<keyword evidence="6" id="KW-0732">Signal</keyword>
<keyword evidence="3" id="KW-0812">Transmembrane</keyword>
<evidence type="ECO:0000256" key="2">
    <source>
        <dbReference type="ARBA" id="ARBA00022452"/>
    </source>
</evidence>
<evidence type="ECO:0000256" key="1">
    <source>
        <dbReference type="ARBA" id="ARBA00004442"/>
    </source>
</evidence>
<feature type="chain" id="PRO_5012059671" evidence="6">
    <location>
        <begin position="19"/>
        <end position="418"/>
    </location>
</feature>
<keyword evidence="5" id="KW-0998">Cell outer membrane</keyword>
<keyword evidence="2" id="KW-1134">Transmembrane beta strand</keyword>
<dbReference type="SUPFAM" id="SSF56954">
    <property type="entry name" value="Outer membrane efflux proteins (OEP)"/>
    <property type="match status" value="1"/>
</dbReference>
<evidence type="ECO:0000256" key="4">
    <source>
        <dbReference type="ARBA" id="ARBA00023136"/>
    </source>
</evidence>
<dbReference type="RefSeq" id="WP_089377606.1">
    <property type="nucleotide sequence ID" value="NZ_FZNX01000002.1"/>
</dbReference>
<dbReference type="GO" id="GO:0015288">
    <property type="term" value="F:porin activity"/>
    <property type="evidence" value="ECO:0007669"/>
    <property type="project" value="TreeGrafter"/>
</dbReference>
<dbReference type="InterPro" id="IPR051906">
    <property type="entry name" value="TolC-like"/>
</dbReference>
<dbReference type="GO" id="GO:0009279">
    <property type="term" value="C:cell outer membrane"/>
    <property type="evidence" value="ECO:0007669"/>
    <property type="project" value="UniProtKB-SubCell"/>
</dbReference>
<dbReference type="PANTHER" id="PTHR30026:SF20">
    <property type="entry name" value="OUTER MEMBRANE PROTEIN TOLC"/>
    <property type="match status" value="1"/>
</dbReference>
<sequence length="418" mass="47173">MKNLSKFIFLLLSISAFAQEKLSLENCYILVEKNYPLAKQTDLLAKQNELDVAVIKTEKFPQLDFLAQATYQSDVTQIPIAIPNSTIEPPNKDQYKTTVSVNQLIYAGGLIDASAEVKLASLKTKQKQVEVSLYQLKKQINQLYFSILLQQEKKALLTSKKELLEAKLKEVKAGVKYGVLLSSSNSVLEAELLKIEQQFTEIEFNKTSLFETLSHLIGAEISNTTALKNPEFLSKLTSEIKRPELDLFKLKKEQIETSEQLNSLQNVPKIMGFVIGGYGNPGLNMLDNSFQTFYMTGVKLNWTIFDWKATKKQSESLLINKDIITTEEEIFKLNTNIELNQQQAEINKITSLIESDNSIIKLRNKIVKSAESQLKNGVITASAYITELTNLYEAQNNLNTHKIQLLLAKATYKVTQGN</sequence>
<evidence type="ECO:0000256" key="6">
    <source>
        <dbReference type="SAM" id="SignalP"/>
    </source>
</evidence>
<keyword evidence="4" id="KW-0472">Membrane</keyword>